<dbReference type="AlphaFoldDB" id="A0A915JJQ0"/>
<protein>
    <recommendedName>
        <fullName evidence="1">non-specific serine/threonine protein kinase</fullName>
        <ecNumber evidence="1">2.7.11.1</ecNumber>
    </recommendedName>
</protein>
<name>A0A915JJQ0_ROMCU</name>
<organism evidence="3 4">
    <name type="scientific">Romanomermis culicivorax</name>
    <name type="common">Nematode worm</name>
    <dbReference type="NCBI Taxonomy" id="13658"/>
    <lineage>
        <taxon>Eukaryota</taxon>
        <taxon>Metazoa</taxon>
        <taxon>Ecdysozoa</taxon>
        <taxon>Nematoda</taxon>
        <taxon>Enoplea</taxon>
        <taxon>Dorylaimia</taxon>
        <taxon>Mermithida</taxon>
        <taxon>Mermithoidea</taxon>
        <taxon>Mermithidae</taxon>
        <taxon>Romanomermis</taxon>
    </lineage>
</organism>
<dbReference type="PROSITE" id="PS00108">
    <property type="entry name" value="PROTEIN_KINASE_ST"/>
    <property type="match status" value="1"/>
</dbReference>
<dbReference type="Pfam" id="PF00069">
    <property type="entry name" value="Pkinase"/>
    <property type="match status" value="1"/>
</dbReference>
<sequence>MFTKIKECLSSIVGCCTECCTKMDTNCQDEYLSSDEYFEELSYLTYILIKDRWRVRRQIGKGAYGVVFEVRENAVSTKLGGAHYDCYNQETNRIYAMKCEVVKWYDDSTGRLSTEAAIMRLMHDEKRGRHVATVVDTGRLITPYRYPIDFIVMTLLGPNLAHLRKTSLDDKLDPVSVALFGVQAIEALEDLHACRYLHRDVKPGNFTIGSKGYDRHNIYLIDFSSSRLFARDDGTLYPIRRISTFCGTIRYCAPDMHDNLEYGRQHDLISLFYSLIELLTGRLPWVGESVNVYEMKKNISAKKWLKDLDEEYLMFYEKLTALHYDIRPDYEGYRRLFLSILNKRKLSADAPFIWEIDDSYLE</sequence>
<dbReference type="GO" id="GO:0004674">
    <property type="term" value="F:protein serine/threonine kinase activity"/>
    <property type="evidence" value="ECO:0007669"/>
    <property type="project" value="UniProtKB-EC"/>
</dbReference>
<dbReference type="GO" id="GO:0005524">
    <property type="term" value="F:ATP binding"/>
    <property type="evidence" value="ECO:0007669"/>
    <property type="project" value="InterPro"/>
</dbReference>
<dbReference type="Gene3D" id="1.10.510.10">
    <property type="entry name" value="Transferase(Phosphotransferase) domain 1"/>
    <property type="match status" value="1"/>
</dbReference>
<evidence type="ECO:0000313" key="4">
    <source>
        <dbReference type="WBParaSite" id="nRc.2.0.1.t26404-RA"/>
    </source>
</evidence>
<evidence type="ECO:0000259" key="2">
    <source>
        <dbReference type="PROSITE" id="PS50011"/>
    </source>
</evidence>
<evidence type="ECO:0000313" key="3">
    <source>
        <dbReference type="Proteomes" id="UP000887565"/>
    </source>
</evidence>
<dbReference type="SMART" id="SM00220">
    <property type="entry name" value="S_TKc"/>
    <property type="match status" value="1"/>
</dbReference>
<keyword evidence="3" id="KW-1185">Reference proteome</keyword>
<dbReference type="PANTHER" id="PTHR11909">
    <property type="entry name" value="CASEIN KINASE-RELATED"/>
    <property type="match status" value="1"/>
</dbReference>
<dbReference type="InterPro" id="IPR050235">
    <property type="entry name" value="CK1_Ser-Thr_kinase"/>
</dbReference>
<dbReference type="InterPro" id="IPR011009">
    <property type="entry name" value="Kinase-like_dom_sf"/>
</dbReference>
<proteinExistence type="predicted"/>
<feature type="domain" description="Protein kinase" evidence="2">
    <location>
        <begin position="53"/>
        <end position="338"/>
    </location>
</feature>
<dbReference type="SUPFAM" id="SSF56112">
    <property type="entry name" value="Protein kinase-like (PK-like)"/>
    <property type="match status" value="1"/>
</dbReference>
<dbReference type="OMA" id="DKWRIKA"/>
<dbReference type="InterPro" id="IPR000719">
    <property type="entry name" value="Prot_kinase_dom"/>
</dbReference>
<accession>A0A915JJQ0</accession>
<reference evidence="4" key="1">
    <citation type="submission" date="2022-11" db="UniProtKB">
        <authorList>
            <consortium name="WormBaseParasite"/>
        </authorList>
    </citation>
    <scope>IDENTIFICATION</scope>
</reference>
<dbReference type="WBParaSite" id="nRc.2.0.1.t26404-RA">
    <property type="protein sequence ID" value="nRc.2.0.1.t26404-RA"/>
    <property type="gene ID" value="nRc.2.0.1.g26404"/>
</dbReference>
<dbReference type="EC" id="2.7.11.1" evidence="1"/>
<dbReference type="Proteomes" id="UP000887565">
    <property type="component" value="Unplaced"/>
</dbReference>
<dbReference type="InterPro" id="IPR008271">
    <property type="entry name" value="Ser/Thr_kinase_AS"/>
</dbReference>
<evidence type="ECO:0000256" key="1">
    <source>
        <dbReference type="ARBA" id="ARBA00012513"/>
    </source>
</evidence>
<dbReference type="PROSITE" id="PS50011">
    <property type="entry name" value="PROTEIN_KINASE_DOM"/>
    <property type="match status" value="1"/>
</dbReference>